<sequence length="175" mass="19057">MHKKQLFRRLGVFFSPASSGDTTDEFTCGYDASKITESINYVPITSIYPANTFWDIDQSISYGHTTILSKTARMVDSGTPNILIATDAFTKYQSATGGTMEKATGMLAISSDQYDKLSPLYFNIGGVSYELTPNAQIWPRSLNAAIGGTADVIFLVVSYIGCSSRLVTNLPAFVF</sequence>
<dbReference type="InParanoid" id="A0A1B7MJ11"/>
<protein>
    <recommendedName>
        <fullName evidence="1">Peptidase A1 domain-containing protein</fullName>
    </recommendedName>
</protein>
<dbReference type="Gene3D" id="2.40.70.10">
    <property type="entry name" value="Acid Proteases"/>
    <property type="match status" value="1"/>
</dbReference>
<dbReference type="Proteomes" id="UP000092154">
    <property type="component" value="Unassembled WGS sequence"/>
</dbReference>
<reference evidence="2 3" key="1">
    <citation type="submission" date="2016-06" db="EMBL/GenBank/DDBJ databases">
        <title>Comparative genomics of the ectomycorrhizal sister species Rhizopogon vinicolor and Rhizopogon vesiculosus (Basidiomycota: Boletales) reveals a divergence of the mating type B locus.</title>
        <authorList>
            <consortium name="DOE Joint Genome Institute"/>
            <person name="Mujic A.B."/>
            <person name="Kuo A."/>
            <person name="Tritt A."/>
            <person name="Lipzen A."/>
            <person name="Chen C."/>
            <person name="Johnson J."/>
            <person name="Sharma A."/>
            <person name="Barry K."/>
            <person name="Grigoriev I.V."/>
            <person name="Spatafora J.W."/>
        </authorList>
    </citation>
    <scope>NUCLEOTIDE SEQUENCE [LARGE SCALE GENOMIC DNA]</scope>
    <source>
        <strain evidence="2 3">AM-OR11-026</strain>
    </source>
</reference>
<proteinExistence type="predicted"/>
<name>A0A1B7MJ11_9AGAM</name>
<dbReference type="OrthoDB" id="660550at2759"/>
<dbReference type="AlphaFoldDB" id="A0A1B7MJ11"/>
<gene>
    <name evidence="2" type="ORF">K503DRAFT_805117</name>
</gene>
<dbReference type="InterPro" id="IPR021109">
    <property type="entry name" value="Peptidase_aspartic_dom_sf"/>
</dbReference>
<dbReference type="EMBL" id="KV448971">
    <property type="protein sequence ID" value="OAX32576.1"/>
    <property type="molecule type" value="Genomic_DNA"/>
</dbReference>
<keyword evidence="3" id="KW-1185">Reference proteome</keyword>
<dbReference type="SUPFAM" id="SSF50630">
    <property type="entry name" value="Acid proteases"/>
    <property type="match status" value="1"/>
</dbReference>
<dbReference type="PROSITE" id="PS51767">
    <property type="entry name" value="PEPTIDASE_A1"/>
    <property type="match status" value="1"/>
</dbReference>
<evidence type="ECO:0000313" key="3">
    <source>
        <dbReference type="Proteomes" id="UP000092154"/>
    </source>
</evidence>
<evidence type="ECO:0000259" key="1">
    <source>
        <dbReference type="PROSITE" id="PS51767"/>
    </source>
</evidence>
<accession>A0A1B7MJ11</accession>
<feature type="domain" description="Peptidase A1" evidence="1">
    <location>
        <begin position="1"/>
        <end position="175"/>
    </location>
</feature>
<dbReference type="Pfam" id="PF00026">
    <property type="entry name" value="Asp"/>
    <property type="match status" value="1"/>
</dbReference>
<organism evidence="2 3">
    <name type="scientific">Rhizopogon vinicolor AM-OR11-026</name>
    <dbReference type="NCBI Taxonomy" id="1314800"/>
    <lineage>
        <taxon>Eukaryota</taxon>
        <taxon>Fungi</taxon>
        <taxon>Dikarya</taxon>
        <taxon>Basidiomycota</taxon>
        <taxon>Agaricomycotina</taxon>
        <taxon>Agaricomycetes</taxon>
        <taxon>Agaricomycetidae</taxon>
        <taxon>Boletales</taxon>
        <taxon>Suillineae</taxon>
        <taxon>Rhizopogonaceae</taxon>
        <taxon>Rhizopogon</taxon>
    </lineage>
</organism>
<evidence type="ECO:0000313" key="2">
    <source>
        <dbReference type="EMBL" id="OAX32576.1"/>
    </source>
</evidence>
<dbReference type="STRING" id="1314800.A0A1B7MJ11"/>
<dbReference type="InterPro" id="IPR033121">
    <property type="entry name" value="PEPTIDASE_A1"/>
</dbReference>